<feature type="domain" description="ABC transmembrane type-1" evidence="12">
    <location>
        <begin position="904"/>
        <end position="1183"/>
    </location>
</feature>
<dbReference type="RefSeq" id="XP_031000660.1">
    <property type="nucleotide sequence ID" value="XM_031134061.1"/>
</dbReference>
<keyword evidence="8 10" id="KW-0472">Membrane</keyword>
<evidence type="ECO:0000256" key="3">
    <source>
        <dbReference type="ARBA" id="ARBA00022692"/>
    </source>
</evidence>
<dbReference type="OrthoDB" id="6500128at2759"/>
<feature type="domain" description="ABC transporter" evidence="11">
    <location>
        <begin position="616"/>
        <end position="837"/>
    </location>
</feature>
<dbReference type="PROSITE" id="PS00211">
    <property type="entry name" value="ABC_TRANSPORTER_1"/>
    <property type="match status" value="1"/>
</dbReference>
<evidence type="ECO:0000256" key="4">
    <source>
        <dbReference type="ARBA" id="ARBA00022737"/>
    </source>
</evidence>
<dbReference type="SUPFAM" id="SSF90123">
    <property type="entry name" value="ABC transporter transmembrane region"/>
    <property type="match status" value="2"/>
</dbReference>
<keyword evidence="14" id="KW-1185">Reference proteome</keyword>
<dbReference type="FunFam" id="3.40.50.300:FF:000838">
    <property type="entry name" value="ABC multidrug transporter (Eurofung)"/>
    <property type="match status" value="1"/>
</dbReference>
<dbReference type="FunFam" id="1.20.1560.10:FF:000013">
    <property type="entry name" value="ABC transporter C family member 2"/>
    <property type="match status" value="1"/>
</dbReference>
<evidence type="ECO:0000256" key="10">
    <source>
        <dbReference type="SAM" id="Phobius"/>
    </source>
</evidence>
<dbReference type="GO" id="GO:0016887">
    <property type="term" value="F:ATP hydrolysis activity"/>
    <property type="evidence" value="ECO:0007669"/>
    <property type="project" value="InterPro"/>
</dbReference>
<dbReference type="GO" id="GO:0016020">
    <property type="term" value="C:membrane"/>
    <property type="evidence" value="ECO:0007669"/>
    <property type="project" value="UniProtKB-SubCell"/>
</dbReference>
<keyword evidence="4" id="KW-0677">Repeat</keyword>
<proteinExistence type="predicted"/>
<dbReference type="InterPro" id="IPR017871">
    <property type="entry name" value="ABC_transporter-like_CS"/>
</dbReference>
<dbReference type="PROSITE" id="PS50929">
    <property type="entry name" value="ABC_TM1F"/>
    <property type="match status" value="2"/>
</dbReference>
<feature type="transmembrane region" description="Helical" evidence="10">
    <location>
        <begin position="283"/>
        <end position="308"/>
    </location>
</feature>
<feature type="transmembrane region" description="Helical" evidence="10">
    <location>
        <begin position="314"/>
        <end position="333"/>
    </location>
</feature>
<accession>A0A507BN42</accession>
<name>A0A507BN42_9PEZI</name>
<keyword evidence="2" id="KW-0813">Transport</keyword>
<evidence type="ECO:0000256" key="2">
    <source>
        <dbReference type="ARBA" id="ARBA00022448"/>
    </source>
</evidence>
<organism evidence="13 14">
    <name type="scientific">Thyridium curvatum</name>
    <dbReference type="NCBI Taxonomy" id="1093900"/>
    <lineage>
        <taxon>Eukaryota</taxon>
        <taxon>Fungi</taxon>
        <taxon>Dikarya</taxon>
        <taxon>Ascomycota</taxon>
        <taxon>Pezizomycotina</taxon>
        <taxon>Sordariomycetes</taxon>
        <taxon>Sordariomycetidae</taxon>
        <taxon>Thyridiales</taxon>
        <taxon>Thyridiaceae</taxon>
        <taxon>Thyridium</taxon>
    </lineage>
</organism>
<dbReference type="CDD" id="cd03250">
    <property type="entry name" value="ABCC_MRP_domain1"/>
    <property type="match status" value="1"/>
</dbReference>
<feature type="transmembrane region" description="Helical" evidence="10">
    <location>
        <begin position="73"/>
        <end position="97"/>
    </location>
</feature>
<gene>
    <name evidence="13" type="ORF">E0L32_011342</name>
</gene>
<comment type="subcellular location">
    <subcellularLocation>
        <location evidence="1">Membrane</location>
        <topology evidence="1">Multi-pass membrane protein</topology>
    </subcellularLocation>
</comment>
<evidence type="ECO:0000256" key="1">
    <source>
        <dbReference type="ARBA" id="ARBA00004141"/>
    </source>
</evidence>
<keyword evidence="6" id="KW-0067">ATP-binding</keyword>
<dbReference type="InterPro" id="IPR036640">
    <property type="entry name" value="ABC1_TM_sf"/>
</dbReference>
<feature type="domain" description="ABC transmembrane type-1" evidence="12">
    <location>
        <begin position="406"/>
        <end position="579"/>
    </location>
</feature>
<evidence type="ECO:0000256" key="7">
    <source>
        <dbReference type="ARBA" id="ARBA00022989"/>
    </source>
</evidence>
<dbReference type="GO" id="GO:0005737">
    <property type="term" value="C:cytoplasm"/>
    <property type="evidence" value="ECO:0007669"/>
    <property type="project" value="UniProtKB-ARBA"/>
</dbReference>
<dbReference type="InterPro" id="IPR027417">
    <property type="entry name" value="P-loop_NTPase"/>
</dbReference>
<dbReference type="SUPFAM" id="SSF52540">
    <property type="entry name" value="P-loop containing nucleoside triphosphate hydrolases"/>
    <property type="match status" value="2"/>
</dbReference>
<dbReference type="InParanoid" id="A0A507BN42"/>
<feature type="transmembrane region" description="Helical" evidence="10">
    <location>
        <begin position="529"/>
        <end position="552"/>
    </location>
</feature>
<evidence type="ECO:0000256" key="5">
    <source>
        <dbReference type="ARBA" id="ARBA00022741"/>
    </source>
</evidence>
<evidence type="ECO:0000259" key="12">
    <source>
        <dbReference type="PROSITE" id="PS50929"/>
    </source>
</evidence>
<dbReference type="InterPro" id="IPR003593">
    <property type="entry name" value="AAA+_ATPase"/>
</dbReference>
<dbReference type="PANTHER" id="PTHR24223">
    <property type="entry name" value="ATP-BINDING CASSETTE SUB-FAMILY C"/>
    <property type="match status" value="1"/>
</dbReference>
<evidence type="ECO:0000313" key="14">
    <source>
        <dbReference type="Proteomes" id="UP000319257"/>
    </source>
</evidence>
<feature type="transmembrane region" description="Helical" evidence="10">
    <location>
        <begin position="170"/>
        <end position="186"/>
    </location>
</feature>
<feature type="transmembrane region" description="Helical" evidence="10">
    <location>
        <begin position="893"/>
        <end position="923"/>
    </location>
</feature>
<dbReference type="GeneID" id="41978789"/>
<dbReference type="InterPro" id="IPR003439">
    <property type="entry name" value="ABC_transporter-like_ATP-bd"/>
</dbReference>
<evidence type="ECO:0000256" key="6">
    <source>
        <dbReference type="ARBA" id="ARBA00022840"/>
    </source>
</evidence>
<evidence type="ECO:0000256" key="9">
    <source>
        <dbReference type="SAM" id="MobiDB-lite"/>
    </source>
</evidence>
<protein>
    <submittedName>
        <fullName evidence="13">Uncharacterized protein</fullName>
    </submittedName>
</protein>
<dbReference type="GO" id="GO:0140359">
    <property type="term" value="F:ABC-type transporter activity"/>
    <property type="evidence" value="ECO:0007669"/>
    <property type="project" value="InterPro"/>
</dbReference>
<dbReference type="InterPro" id="IPR050173">
    <property type="entry name" value="ABC_transporter_C-like"/>
</dbReference>
<feature type="transmembrane region" description="Helical" evidence="10">
    <location>
        <begin position="1030"/>
        <end position="1056"/>
    </location>
</feature>
<dbReference type="PROSITE" id="PS50893">
    <property type="entry name" value="ABC_TRANSPORTER_2"/>
    <property type="match status" value="2"/>
</dbReference>
<feature type="transmembrane region" description="Helical" evidence="10">
    <location>
        <begin position="421"/>
        <end position="439"/>
    </location>
</feature>
<feature type="domain" description="ABC transporter" evidence="11">
    <location>
        <begin position="1225"/>
        <end position="1469"/>
    </location>
</feature>
<dbReference type="Pfam" id="PF00664">
    <property type="entry name" value="ABC_membrane"/>
    <property type="match status" value="2"/>
</dbReference>
<dbReference type="EMBL" id="SKBQ01000104">
    <property type="protein sequence ID" value="TPX18949.1"/>
    <property type="molecule type" value="Genomic_DNA"/>
</dbReference>
<dbReference type="GO" id="GO:0005524">
    <property type="term" value="F:ATP binding"/>
    <property type="evidence" value="ECO:0007669"/>
    <property type="project" value="UniProtKB-KW"/>
</dbReference>
<comment type="caution">
    <text evidence="13">The sequence shown here is derived from an EMBL/GenBank/DDBJ whole genome shotgun (WGS) entry which is preliminary data.</text>
</comment>
<evidence type="ECO:0000256" key="8">
    <source>
        <dbReference type="ARBA" id="ARBA00023136"/>
    </source>
</evidence>
<keyword evidence="3 10" id="KW-0812">Transmembrane</keyword>
<feature type="transmembrane region" description="Helical" evidence="10">
    <location>
        <begin position="445"/>
        <end position="464"/>
    </location>
</feature>
<dbReference type="CDD" id="cd18596">
    <property type="entry name" value="ABC_6TM_VMR1_D1_like"/>
    <property type="match status" value="1"/>
</dbReference>
<feature type="transmembrane region" description="Helical" evidence="10">
    <location>
        <begin position="103"/>
        <end position="123"/>
    </location>
</feature>
<dbReference type="Gene3D" id="1.20.1560.10">
    <property type="entry name" value="ABC transporter type 1, transmembrane domain"/>
    <property type="match status" value="2"/>
</dbReference>
<dbReference type="CDD" id="cd18604">
    <property type="entry name" value="ABC_6TM_VMR1_D2_like"/>
    <property type="match status" value="1"/>
</dbReference>
<reference evidence="13 14" key="1">
    <citation type="submission" date="2019-06" db="EMBL/GenBank/DDBJ databases">
        <title>Draft genome sequence of the filamentous fungus Phialemoniopsis curvata isolated from diesel fuel.</title>
        <authorList>
            <person name="Varaljay V.A."/>
            <person name="Lyon W.J."/>
            <person name="Crouch A.L."/>
            <person name="Drake C.E."/>
            <person name="Hollomon J.M."/>
            <person name="Nadeau L.J."/>
            <person name="Nunn H.S."/>
            <person name="Stevenson B.S."/>
            <person name="Bojanowski C.L."/>
            <person name="Crookes-Goodson W.J."/>
        </authorList>
    </citation>
    <scope>NUCLEOTIDE SEQUENCE [LARGE SCALE GENOMIC DNA]</scope>
    <source>
        <strain evidence="13 14">D216</strain>
    </source>
</reference>
<dbReference type="InterPro" id="IPR011527">
    <property type="entry name" value="ABC1_TM_dom"/>
</dbReference>
<dbReference type="STRING" id="1093900.A0A507BN42"/>
<dbReference type="Pfam" id="PF00005">
    <property type="entry name" value="ABC_tran"/>
    <property type="match status" value="2"/>
</dbReference>
<feature type="transmembrane region" description="Helical" evidence="10">
    <location>
        <begin position="135"/>
        <end position="158"/>
    </location>
</feature>
<keyword evidence="7 10" id="KW-1133">Transmembrane helix</keyword>
<feature type="transmembrane region" description="Helical" evidence="10">
    <location>
        <begin position="943"/>
        <end position="965"/>
    </location>
</feature>
<dbReference type="SMART" id="SM00382">
    <property type="entry name" value="AAA"/>
    <property type="match status" value="2"/>
</dbReference>
<sequence length="1483" mass="165888">MRGSQFSMLEDLSRRQIWRHRFRILSRFIEQGNLHLACVFISLLSGFAIYTIRRRQESRLVDSRGINARHTRCPILPAYAIAQAITSAVAFSLSLWIAIHHGVWKESVAVGYVFLFSLSQFIVKSDTTRSAIRHQVNATVFAITLLEAVELLLPLSIIGTPVGPELVERVKLISLAITVFIAFITPRQVRSKESNVEDVIDPSKEEASAEEICSWFSYYLSYDWLTYLILRGFSRNLQLDDLPELPSYDAPLRLLRRMSNVRLGGSRTFHSLLRTFRWEIASIMLWGTMTACVEYVAAFAMFNLLAYLEDPDSTAFVIHPFVWIALLFIGPMTRSVCYQRSIFQSTRLMVLWRATVLQEIYQKMLGSRSEDAIHMTEEEDYGAQAPEVPSEEPLDSPTGKSVKTESLVSYDADMISNASDMFYAFTASLVSAAVAMTFLYQLLGWPSLVGIAVMVFMTPLPAIFSQRMSRLHHHVMEATDLRLGRISEYLHSIRTLKYFAWEPMVVENINNIRLTEQQRIWKRNLTSMFVSMTGDLLSLVSLLAMFVSLILFTDRPLHAPMAFTSLAITETLRSQFVWLCKVIQWVSQARGSLTRVDSFLDAPVDRQRHEPGPAELKNATVRWSPQSPFALHDVSLAFREGELNVIQGSTGSGKSLLLLSLLGETTLESGQITCPPDVAYVPQTAWLQNTSIRNNILFYSPYDEVRYNKVLNACDLLDDLSRLPLGDSTQVGERGSALSGGQKQRISLARALYSPASTLLLDDIFSALDTHTTSQVYSRCFQTDLLNGRTVILITHLASALQDADFLVSMDECGTFAGQVTYDTQDKHGKSMTAVQLETVETSSSRTPSVESISSIPDAEARRNDQISFEVHEDIPDEKQASGRVPRSMILKYMVLFGGVPHALLAIISALVVQLAYFSITLWLSVWTNATAGKDGQPTSQSYYLYVYTGTVLGFVLLQFSNNFIYQRGGWHASKTMHQRLISAIVKAPVAWFDHTPIGQILNRFGLDTQSMDAVLVDWLRMTLDNGLRFMLRLAGIASIMPIFALPAGFFCMIGFTTGELYSRAEISIKRIVAIKFAPVFSHFNETSTGMAVIRARRSFEGVFQQLLADKLSQHMRAAEAQFNCNRWVSIRSDFCAATIAITAGCIAYYKSGSAGLVGFSLTNAIGLSQTILTLVRNMNELEVELNSFQRIYDYTKIAPEESPETEALLAKNSIPASWPSSGKVEIRDVKARYTVDQADVLHGISFDAKPGERIAIIGRTGSGKSTLGLSILRSTYISAGQVIVDGVDIAKIPLRRLRKAISLIPQDTMLFSGDAQFNLDPFGEMGESELQSVLETCDLTQQDDLAASDSDVTRKNKLSVHMPIASGGKNFSNGQRQIFGLARAMCRRSKLIIMDEVTASVDHDTDTRMQRLIRSEFVGSTIITIAHRLRTVVDYDRVIVMREGRVVEMGTPSELIEAQGTFWDMLRNTGEYDELIKLVKNK</sequence>
<dbReference type="Proteomes" id="UP000319257">
    <property type="component" value="Unassembled WGS sequence"/>
</dbReference>
<dbReference type="CDD" id="cd03244">
    <property type="entry name" value="ABCC_MRP_domain2"/>
    <property type="match status" value="1"/>
</dbReference>
<feature type="transmembrane region" description="Helical" evidence="10">
    <location>
        <begin position="34"/>
        <end position="52"/>
    </location>
</feature>
<dbReference type="PANTHER" id="PTHR24223:SF356">
    <property type="entry name" value="ATP-BINDING CASSETTE TRANSPORTER ABC4"/>
    <property type="match status" value="1"/>
</dbReference>
<feature type="region of interest" description="Disordered" evidence="9">
    <location>
        <begin position="379"/>
        <end position="401"/>
    </location>
</feature>
<dbReference type="Gene3D" id="3.40.50.300">
    <property type="entry name" value="P-loop containing nucleotide triphosphate hydrolases"/>
    <property type="match status" value="2"/>
</dbReference>
<evidence type="ECO:0000313" key="13">
    <source>
        <dbReference type="EMBL" id="TPX18949.1"/>
    </source>
</evidence>
<evidence type="ECO:0000259" key="11">
    <source>
        <dbReference type="PROSITE" id="PS50893"/>
    </source>
</evidence>
<keyword evidence="5" id="KW-0547">Nucleotide-binding</keyword>
<dbReference type="FunFam" id="3.40.50.300:FF:000973">
    <property type="entry name" value="Multidrug resistance-associated protein 4"/>
    <property type="match status" value="1"/>
</dbReference>